<evidence type="ECO:0000256" key="2">
    <source>
        <dbReference type="ARBA" id="ARBA00005811"/>
    </source>
</evidence>
<comment type="similarity">
    <text evidence="2 7">Belongs to the ExbD/TolR family.</text>
</comment>
<feature type="transmembrane region" description="Helical" evidence="8">
    <location>
        <begin position="12"/>
        <end position="31"/>
    </location>
</feature>
<dbReference type="KEGG" id="haz:A9404_03415"/>
<keyword evidence="4 7" id="KW-0812">Transmembrane</keyword>
<keyword evidence="3" id="KW-1003">Cell membrane</keyword>
<dbReference type="STRING" id="1860122.A9404_03415"/>
<evidence type="ECO:0000256" key="7">
    <source>
        <dbReference type="RuleBase" id="RU003879"/>
    </source>
</evidence>
<gene>
    <name evidence="9" type="ORF">A9404_03415</name>
</gene>
<keyword evidence="7" id="KW-0813">Transport</keyword>
<evidence type="ECO:0000256" key="5">
    <source>
        <dbReference type="ARBA" id="ARBA00022989"/>
    </source>
</evidence>
<evidence type="ECO:0000256" key="8">
    <source>
        <dbReference type="SAM" id="Phobius"/>
    </source>
</evidence>
<evidence type="ECO:0000313" key="9">
    <source>
        <dbReference type="EMBL" id="ANJ66554.1"/>
    </source>
</evidence>
<dbReference type="Gene3D" id="3.30.420.270">
    <property type="match status" value="1"/>
</dbReference>
<dbReference type="EMBL" id="CP016027">
    <property type="protein sequence ID" value="ANJ66554.1"/>
    <property type="molecule type" value="Genomic_DNA"/>
</dbReference>
<keyword evidence="6 8" id="KW-0472">Membrane</keyword>
<keyword evidence="10" id="KW-1185">Reference proteome</keyword>
<accession>A0A191ZFA4</accession>
<dbReference type="Proteomes" id="UP000078596">
    <property type="component" value="Chromosome"/>
</dbReference>
<dbReference type="GO" id="GO:0022857">
    <property type="term" value="F:transmembrane transporter activity"/>
    <property type="evidence" value="ECO:0007669"/>
    <property type="project" value="InterPro"/>
</dbReference>
<evidence type="ECO:0000313" key="10">
    <source>
        <dbReference type="Proteomes" id="UP000078596"/>
    </source>
</evidence>
<evidence type="ECO:0008006" key="11">
    <source>
        <dbReference type="Google" id="ProtNLM"/>
    </source>
</evidence>
<keyword evidence="7" id="KW-0653">Protein transport</keyword>
<dbReference type="GO" id="GO:0005886">
    <property type="term" value="C:plasma membrane"/>
    <property type="evidence" value="ECO:0007669"/>
    <property type="project" value="UniProtKB-SubCell"/>
</dbReference>
<dbReference type="GO" id="GO:0015031">
    <property type="term" value="P:protein transport"/>
    <property type="evidence" value="ECO:0007669"/>
    <property type="project" value="UniProtKB-KW"/>
</dbReference>
<name>A0A191ZFA4_9GAMM</name>
<dbReference type="RefSeq" id="WP_066098680.1">
    <property type="nucleotide sequence ID" value="NZ_CP016027.1"/>
</dbReference>
<evidence type="ECO:0000256" key="1">
    <source>
        <dbReference type="ARBA" id="ARBA00004162"/>
    </source>
</evidence>
<evidence type="ECO:0000256" key="6">
    <source>
        <dbReference type="ARBA" id="ARBA00023136"/>
    </source>
</evidence>
<evidence type="ECO:0000256" key="3">
    <source>
        <dbReference type="ARBA" id="ARBA00022475"/>
    </source>
</evidence>
<protein>
    <recommendedName>
        <fullName evidence="11">Biopolymer transporter ExbD</fullName>
    </recommendedName>
</protein>
<keyword evidence="5 8" id="KW-1133">Transmembrane helix</keyword>
<dbReference type="PANTHER" id="PTHR30558">
    <property type="entry name" value="EXBD MEMBRANE COMPONENT OF PMF-DRIVEN MACROMOLECULE IMPORT SYSTEM"/>
    <property type="match status" value="1"/>
</dbReference>
<sequence length="133" mass="14888">MQFRQRPREELELNLIPLIDVIFMLLIFFMLTTTFVHDRTLNVTLPVSSQGTEKRAPVKDHVIEIARDGRIAIDGKIYDSDAIRPVLRSIAADQRPVVVWADADVVNQKVISVLDLAREAGITKVGLGTTPVK</sequence>
<reference evidence="9 10" key="1">
    <citation type="submission" date="2016-06" db="EMBL/GenBank/DDBJ databases">
        <title>Insight into the functional genes involving in sulfur oxidation in Pearl River water.</title>
        <authorList>
            <person name="Luo J."/>
            <person name="Tan X."/>
            <person name="Lin W."/>
        </authorList>
    </citation>
    <scope>NUCLEOTIDE SEQUENCE [LARGE SCALE GENOMIC DNA]</scope>
    <source>
        <strain evidence="9 10">LS2</strain>
    </source>
</reference>
<dbReference type="Pfam" id="PF02472">
    <property type="entry name" value="ExbD"/>
    <property type="match status" value="1"/>
</dbReference>
<dbReference type="AlphaFoldDB" id="A0A191ZFA4"/>
<dbReference type="PANTHER" id="PTHR30558:SF3">
    <property type="entry name" value="BIOPOLYMER TRANSPORT PROTEIN EXBD-RELATED"/>
    <property type="match status" value="1"/>
</dbReference>
<dbReference type="InterPro" id="IPR003400">
    <property type="entry name" value="ExbD"/>
</dbReference>
<evidence type="ECO:0000256" key="4">
    <source>
        <dbReference type="ARBA" id="ARBA00022692"/>
    </source>
</evidence>
<comment type="subcellular location">
    <subcellularLocation>
        <location evidence="1">Cell membrane</location>
        <topology evidence="1">Single-pass membrane protein</topology>
    </subcellularLocation>
    <subcellularLocation>
        <location evidence="7">Cell membrane</location>
        <topology evidence="7">Single-pass type II membrane protein</topology>
    </subcellularLocation>
</comment>
<organism evidence="9 10">
    <name type="scientific">Halothiobacillus diazotrophicus</name>
    <dbReference type="NCBI Taxonomy" id="1860122"/>
    <lineage>
        <taxon>Bacteria</taxon>
        <taxon>Pseudomonadati</taxon>
        <taxon>Pseudomonadota</taxon>
        <taxon>Gammaproteobacteria</taxon>
        <taxon>Chromatiales</taxon>
        <taxon>Halothiobacillaceae</taxon>
        <taxon>Halothiobacillus</taxon>
    </lineage>
</organism>
<proteinExistence type="inferred from homology"/>